<dbReference type="EMBL" id="JAJEPW010000010">
    <property type="protein sequence ID" value="MCC2128940.1"/>
    <property type="molecule type" value="Genomic_DNA"/>
</dbReference>
<gene>
    <name evidence="8 11" type="primary">fmt</name>
    <name evidence="11" type="ORF">LKD37_05310</name>
</gene>
<reference evidence="11" key="1">
    <citation type="submission" date="2021-10" db="EMBL/GenBank/DDBJ databases">
        <title>Anaerobic single-cell dispensing facilitates the cultivation of human gut bacteria.</title>
        <authorList>
            <person name="Afrizal A."/>
        </authorList>
    </citation>
    <scope>NUCLEOTIDE SEQUENCE</scope>
    <source>
        <strain evidence="11">CLA-AA-H272</strain>
    </source>
</reference>
<dbReference type="InterPro" id="IPR011034">
    <property type="entry name" value="Formyl_transferase-like_C_sf"/>
</dbReference>
<feature type="domain" description="Formyl transferase N-terminal" evidence="9">
    <location>
        <begin position="1"/>
        <end position="180"/>
    </location>
</feature>
<evidence type="ECO:0000313" key="12">
    <source>
        <dbReference type="Proteomes" id="UP001199319"/>
    </source>
</evidence>
<dbReference type="CDD" id="cd08646">
    <property type="entry name" value="FMT_core_Met-tRNA-FMT_N"/>
    <property type="match status" value="1"/>
</dbReference>
<evidence type="ECO:0000256" key="3">
    <source>
        <dbReference type="ARBA" id="ARBA00012261"/>
    </source>
</evidence>
<dbReference type="Pfam" id="PF00551">
    <property type="entry name" value="Formyl_trans_N"/>
    <property type="match status" value="1"/>
</dbReference>
<evidence type="ECO:0000313" key="11">
    <source>
        <dbReference type="EMBL" id="MCC2128940.1"/>
    </source>
</evidence>
<dbReference type="NCBIfam" id="TIGR00460">
    <property type="entry name" value="fmt"/>
    <property type="match status" value="1"/>
</dbReference>
<evidence type="ECO:0000256" key="5">
    <source>
        <dbReference type="ARBA" id="ARBA00022679"/>
    </source>
</evidence>
<evidence type="ECO:0000256" key="1">
    <source>
        <dbReference type="ARBA" id="ARBA00002606"/>
    </source>
</evidence>
<evidence type="ECO:0000256" key="7">
    <source>
        <dbReference type="ARBA" id="ARBA00048558"/>
    </source>
</evidence>
<protein>
    <recommendedName>
        <fullName evidence="4 8">Methionyl-tRNA formyltransferase</fullName>
        <ecNumber evidence="3 8">2.1.2.9</ecNumber>
    </recommendedName>
</protein>
<dbReference type="PANTHER" id="PTHR11138:SF5">
    <property type="entry name" value="METHIONYL-TRNA FORMYLTRANSFERASE, MITOCHONDRIAL"/>
    <property type="match status" value="1"/>
</dbReference>
<evidence type="ECO:0000256" key="2">
    <source>
        <dbReference type="ARBA" id="ARBA00010699"/>
    </source>
</evidence>
<feature type="binding site" evidence="8">
    <location>
        <begin position="109"/>
        <end position="112"/>
    </location>
    <ligand>
        <name>(6S)-5,6,7,8-tetrahydrofolate</name>
        <dbReference type="ChEBI" id="CHEBI:57453"/>
    </ligand>
</feature>
<keyword evidence="12" id="KW-1185">Reference proteome</keyword>
<dbReference type="PROSITE" id="PS00373">
    <property type="entry name" value="GART"/>
    <property type="match status" value="1"/>
</dbReference>
<dbReference type="Gene3D" id="3.10.25.10">
    <property type="entry name" value="Formyl transferase, C-terminal domain"/>
    <property type="match status" value="1"/>
</dbReference>
<organism evidence="11 12">
    <name type="scientific">Brotocaccenecus cirricatena</name>
    <dbReference type="NCBI Taxonomy" id="3064195"/>
    <lineage>
        <taxon>Bacteria</taxon>
        <taxon>Bacillati</taxon>
        <taxon>Bacillota</taxon>
        <taxon>Clostridia</taxon>
        <taxon>Eubacteriales</taxon>
        <taxon>Oscillospiraceae</taxon>
        <taxon>Brotocaccenecus</taxon>
    </lineage>
</organism>
<dbReference type="InterPro" id="IPR001555">
    <property type="entry name" value="GART_AS"/>
</dbReference>
<dbReference type="Gene3D" id="3.40.50.170">
    <property type="entry name" value="Formyl transferase, N-terminal domain"/>
    <property type="match status" value="1"/>
</dbReference>
<dbReference type="FunFam" id="3.40.50.12230:FF:000001">
    <property type="entry name" value="Methionyl-tRNA formyltransferase"/>
    <property type="match status" value="1"/>
</dbReference>
<dbReference type="HAMAP" id="MF_00182">
    <property type="entry name" value="Formyl_trans"/>
    <property type="match status" value="1"/>
</dbReference>
<dbReference type="Proteomes" id="UP001199319">
    <property type="component" value="Unassembled WGS sequence"/>
</dbReference>
<keyword evidence="6 8" id="KW-0648">Protein biosynthesis</keyword>
<name>A0AAE3AFH3_9FIRM</name>
<dbReference type="InterPro" id="IPR005794">
    <property type="entry name" value="Fmt"/>
</dbReference>
<dbReference type="InterPro" id="IPR037022">
    <property type="entry name" value="Formyl_trans_C_sf"/>
</dbReference>
<dbReference type="GO" id="GO:0004479">
    <property type="term" value="F:methionyl-tRNA formyltransferase activity"/>
    <property type="evidence" value="ECO:0007669"/>
    <property type="project" value="UniProtKB-UniRule"/>
</dbReference>
<evidence type="ECO:0000256" key="6">
    <source>
        <dbReference type="ARBA" id="ARBA00022917"/>
    </source>
</evidence>
<dbReference type="CDD" id="cd08704">
    <property type="entry name" value="Met_tRNA_FMT_C"/>
    <property type="match status" value="1"/>
</dbReference>
<comment type="caution">
    <text evidence="11">The sequence shown here is derived from an EMBL/GenBank/DDBJ whole genome shotgun (WGS) entry which is preliminary data.</text>
</comment>
<comment type="function">
    <text evidence="1 8">Attaches a formyl group to the free amino group of methionyl-tRNA(fMet). The formyl group appears to play a dual role in the initiator identity of N-formylmethionyl-tRNA by promoting its recognition by IF2 and preventing the misappropriation of this tRNA by the elongation apparatus.</text>
</comment>
<dbReference type="InterPro" id="IPR044135">
    <property type="entry name" value="Met-tRNA-FMT_C"/>
</dbReference>
<proteinExistence type="inferred from homology"/>
<dbReference type="SUPFAM" id="SSF50486">
    <property type="entry name" value="FMT C-terminal domain-like"/>
    <property type="match status" value="1"/>
</dbReference>
<evidence type="ECO:0000259" key="9">
    <source>
        <dbReference type="Pfam" id="PF00551"/>
    </source>
</evidence>
<dbReference type="Pfam" id="PF02911">
    <property type="entry name" value="Formyl_trans_C"/>
    <property type="match status" value="1"/>
</dbReference>
<dbReference type="InterPro" id="IPR036477">
    <property type="entry name" value="Formyl_transf_N_sf"/>
</dbReference>
<evidence type="ECO:0000256" key="4">
    <source>
        <dbReference type="ARBA" id="ARBA00016014"/>
    </source>
</evidence>
<feature type="domain" description="Formyl transferase C-terminal" evidence="10">
    <location>
        <begin position="204"/>
        <end position="300"/>
    </location>
</feature>
<evidence type="ECO:0000256" key="8">
    <source>
        <dbReference type="HAMAP-Rule" id="MF_00182"/>
    </source>
</evidence>
<dbReference type="SUPFAM" id="SSF53328">
    <property type="entry name" value="Formyltransferase"/>
    <property type="match status" value="1"/>
</dbReference>
<dbReference type="PANTHER" id="PTHR11138">
    <property type="entry name" value="METHIONYL-TRNA FORMYLTRANSFERASE"/>
    <property type="match status" value="1"/>
</dbReference>
<dbReference type="AlphaFoldDB" id="A0AAE3AFH3"/>
<dbReference type="InterPro" id="IPR002376">
    <property type="entry name" value="Formyl_transf_N"/>
</dbReference>
<dbReference type="InterPro" id="IPR005793">
    <property type="entry name" value="Formyl_trans_C"/>
</dbReference>
<dbReference type="InterPro" id="IPR041711">
    <property type="entry name" value="Met-tRNA-FMT_N"/>
</dbReference>
<comment type="similarity">
    <text evidence="2 8">Belongs to the Fmt family.</text>
</comment>
<accession>A0AAE3AFH3</accession>
<dbReference type="GO" id="GO:0005829">
    <property type="term" value="C:cytosol"/>
    <property type="evidence" value="ECO:0007669"/>
    <property type="project" value="TreeGrafter"/>
</dbReference>
<evidence type="ECO:0000259" key="10">
    <source>
        <dbReference type="Pfam" id="PF02911"/>
    </source>
</evidence>
<sequence length="306" mass="33106">MRILFMGTPDFAVASLKRLVEDGHEICGVFTQPDRPKNRGHKLAFSPVKEYALSQGLSVYQPTKMRDGTALALVRELHPELIVVAAYGRILPEDILNTPPYGSINVHSSLLPKYRGAAPINWAILNGERETGVTIMYMAKELDAGDILHVLKTDIDPQEDAQTLTARLAELGAQALSETVEQLRAGTAHRTVQDHSAYTYAPMLTKDMGIIDWTKPAGHIHNQVRGLIPWPCASTELGGATVKVFRTEVLGETGKAPGAVAAAGKAGIDVACGDGHLLRILELQPQGGRRMAAADYLRGHPLQVEA</sequence>
<dbReference type="EC" id="2.1.2.9" evidence="3 8"/>
<comment type="catalytic activity">
    <reaction evidence="7 8">
        <text>L-methionyl-tRNA(fMet) + (6R)-10-formyltetrahydrofolate = N-formyl-L-methionyl-tRNA(fMet) + (6S)-5,6,7,8-tetrahydrofolate + H(+)</text>
        <dbReference type="Rhea" id="RHEA:24380"/>
        <dbReference type="Rhea" id="RHEA-COMP:9952"/>
        <dbReference type="Rhea" id="RHEA-COMP:9953"/>
        <dbReference type="ChEBI" id="CHEBI:15378"/>
        <dbReference type="ChEBI" id="CHEBI:57453"/>
        <dbReference type="ChEBI" id="CHEBI:78530"/>
        <dbReference type="ChEBI" id="CHEBI:78844"/>
        <dbReference type="ChEBI" id="CHEBI:195366"/>
        <dbReference type="EC" id="2.1.2.9"/>
    </reaction>
</comment>
<keyword evidence="5 8" id="KW-0808">Transferase</keyword>
<dbReference type="RefSeq" id="WP_302928242.1">
    <property type="nucleotide sequence ID" value="NZ_JAJEPW010000010.1"/>
</dbReference>